<dbReference type="Proteomes" id="UP001501237">
    <property type="component" value="Unassembled WGS sequence"/>
</dbReference>
<sequence length="420" mass="45524">MILRIATAGAVTAALLVPAAAHAAGSPWKTVASTKMAGSEQFTDIAVAGKNAAWLFGTRAGTQKGERLAYHWNGRKWARAALPRGLRSISARGVGYGFREPTLSASSARNAWSYIPGDYSYNEDDGSGEICPETGYSRRRAHVPRLRKAAPDALTIKKAARVLRWEGTKWVVARVLKDVVPEAIVARGTKETLVFGQSARTGAQVVLRFDGKRWRTAKLPFYVTAAKLSGGKVFVAGYDAKTFGAAVLRWDGRRWKDLGLAQALPRETVATKDQPGTSSYVTDFSVEGAKVTVSGATYRETLCQQNAPSPVPFLLAGNGTWRHLTLDGLGSMRISGQTGDGRGGLYAVADNFSVMPEDFANWEPRTDLFHRTATGRWKRESLPRGVEYAALPARVPGTRSIWLTGVRDSVDVDAVVLRRG</sequence>
<organism evidence="2 3">
    <name type="scientific">Actinocorallia longicatena</name>
    <dbReference type="NCBI Taxonomy" id="111803"/>
    <lineage>
        <taxon>Bacteria</taxon>
        <taxon>Bacillati</taxon>
        <taxon>Actinomycetota</taxon>
        <taxon>Actinomycetes</taxon>
        <taxon>Streptosporangiales</taxon>
        <taxon>Thermomonosporaceae</taxon>
        <taxon>Actinocorallia</taxon>
    </lineage>
</organism>
<keyword evidence="1" id="KW-0732">Signal</keyword>
<feature type="signal peptide" evidence="1">
    <location>
        <begin position="1"/>
        <end position="23"/>
    </location>
</feature>
<protein>
    <submittedName>
        <fullName evidence="2">Uncharacterized protein</fullName>
    </submittedName>
</protein>
<name>A0ABP6Q9V0_9ACTN</name>
<dbReference type="EMBL" id="BAAAUV010000007">
    <property type="protein sequence ID" value="GAA3214386.1"/>
    <property type="molecule type" value="Genomic_DNA"/>
</dbReference>
<comment type="caution">
    <text evidence="2">The sequence shown here is derived from an EMBL/GenBank/DDBJ whole genome shotgun (WGS) entry which is preliminary data.</text>
</comment>
<dbReference type="RefSeq" id="WP_344829254.1">
    <property type="nucleotide sequence ID" value="NZ_BAAAUV010000007.1"/>
</dbReference>
<proteinExistence type="predicted"/>
<evidence type="ECO:0000313" key="2">
    <source>
        <dbReference type="EMBL" id="GAA3214386.1"/>
    </source>
</evidence>
<keyword evidence="3" id="KW-1185">Reference proteome</keyword>
<gene>
    <name evidence="2" type="ORF">GCM10010468_35120</name>
</gene>
<evidence type="ECO:0000313" key="3">
    <source>
        <dbReference type="Proteomes" id="UP001501237"/>
    </source>
</evidence>
<accession>A0ABP6Q9V0</accession>
<evidence type="ECO:0000256" key="1">
    <source>
        <dbReference type="SAM" id="SignalP"/>
    </source>
</evidence>
<feature type="chain" id="PRO_5045434792" evidence="1">
    <location>
        <begin position="24"/>
        <end position="420"/>
    </location>
</feature>
<reference evidence="3" key="1">
    <citation type="journal article" date="2019" name="Int. J. Syst. Evol. Microbiol.">
        <title>The Global Catalogue of Microorganisms (GCM) 10K type strain sequencing project: providing services to taxonomists for standard genome sequencing and annotation.</title>
        <authorList>
            <consortium name="The Broad Institute Genomics Platform"/>
            <consortium name="The Broad Institute Genome Sequencing Center for Infectious Disease"/>
            <person name="Wu L."/>
            <person name="Ma J."/>
        </authorList>
    </citation>
    <scope>NUCLEOTIDE SEQUENCE [LARGE SCALE GENOMIC DNA]</scope>
    <source>
        <strain evidence="3">JCM 9377</strain>
    </source>
</reference>